<dbReference type="GO" id="GO:0005886">
    <property type="term" value="C:plasma membrane"/>
    <property type="evidence" value="ECO:0007669"/>
    <property type="project" value="UniProtKB-SubCell"/>
</dbReference>
<evidence type="ECO:0000313" key="12">
    <source>
        <dbReference type="EMBL" id="EDV92157.1"/>
    </source>
</evidence>
<dbReference type="KEGG" id="dgr:6565940"/>
<dbReference type="OMA" id="VDFYEHA"/>
<dbReference type="InterPro" id="IPR000718">
    <property type="entry name" value="Peptidase_M13"/>
</dbReference>
<evidence type="ECO:0000256" key="4">
    <source>
        <dbReference type="ARBA" id="ARBA00022670"/>
    </source>
</evidence>
<evidence type="ECO:0000256" key="9">
    <source>
        <dbReference type="SAM" id="SignalP"/>
    </source>
</evidence>
<evidence type="ECO:0000256" key="1">
    <source>
        <dbReference type="ARBA" id="ARBA00001947"/>
    </source>
</evidence>
<keyword evidence="7" id="KW-0862">Zinc</keyword>
<dbReference type="eggNOG" id="KOG3624">
    <property type="taxonomic scope" value="Eukaryota"/>
</dbReference>
<evidence type="ECO:0000256" key="6">
    <source>
        <dbReference type="ARBA" id="ARBA00022801"/>
    </source>
</evidence>
<feature type="domain" description="Peptidase M13 N-terminal" evidence="11">
    <location>
        <begin position="36"/>
        <end position="386"/>
    </location>
</feature>
<dbReference type="Pfam" id="PF05649">
    <property type="entry name" value="Peptidase_M13_N"/>
    <property type="match status" value="1"/>
</dbReference>
<keyword evidence="5" id="KW-0479">Metal-binding</keyword>
<name>B4JN64_DROGR</name>
<feature type="signal peptide" evidence="9">
    <location>
        <begin position="1"/>
        <end position="18"/>
    </location>
</feature>
<dbReference type="GO" id="GO:0004222">
    <property type="term" value="F:metalloendopeptidase activity"/>
    <property type="evidence" value="ECO:0007669"/>
    <property type="project" value="InterPro"/>
</dbReference>
<evidence type="ECO:0000259" key="11">
    <source>
        <dbReference type="Pfam" id="PF05649"/>
    </source>
</evidence>
<evidence type="ECO:0000256" key="3">
    <source>
        <dbReference type="ARBA" id="ARBA00007357"/>
    </source>
</evidence>
<organism evidence="13">
    <name type="scientific">Drosophila grimshawi</name>
    <name type="common">Hawaiian fruit fly</name>
    <name type="synonym">Idiomyia grimshawi</name>
    <dbReference type="NCBI Taxonomy" id="7222"/>
    <lineage>
        <taxon>Eukaryota</taxon>
        <taxon>Metazoa</taxon>
        <taxon>Ecdysozoa</taxon>
        <taxon>Arthropoda</taxon>
        <taxon>Hexapoda</taxon>
        <taxon>Insecta</taxon>
        <taxon>Pterygota</taxon>
        <taxon>Neoptera</taxon>
        <taxon>Endopterygota</taxon>
        <taxon>Diptera</taxon>
        <taxon>Brachycera</taxon>
        <taxon>Muscomorpha</taxon>
        <taxon>Ephydroidea</taxon>
        <taxon>Drosophilidae</taxon>
        <taxon>Drosophila</taxon>
        <taxon>Hawaiian Drosophila</taxon>
    </lineage>
</organism>
<dbReference type="FunCoup" id="B4JN64">
    <property type="interactions" value="9"/>
</dbReference>
<sequence>MCKLQLLLLMRLVLAILASDGWPGYLQLHMNASADPCLDFYEHACGGWEEAHVTDAYSSQLEQLDHVYHEQLASLLEQITGAPSDGQPRFVELLRSSYAACRDQQAGYDAAQFVRWLRDLSGISMTSEDNDNWSQVVSLLKGYGVAALQQFEMEMQPESRSDAELWLLQLQLPWPHSQAAATRNNCSLSLLTRSRFRQLYRELQPLGVPEGKLWQQIKQLEKQLRLLWLLLHPSVVLDDASGVEVDLTRWLLPLPATTESVEYLGETYLRGVSLLLAAQPPSLVARYLQLRLLHQLELQPVPPLAFGRQQCAAQSRQLLTHAVVWLMQEAQLPQLQRQQMRHSVQQLFAKLRRQFELKLLANRNQFDAATQRFLLDKLRRMQLRVGVLPPTGTANEHRLQLETHYAALQLNASDYYGNLRALLQLIDNDRQKVATADLYFLQPDGFGSYASPFFLPGRNVVLLPHSLFGGHLYWPDQAAIYRYSGLGFLIAHELSHGFAPSDVHYDGCGNEANAQQQQRLLTNRHFGKEMRCLRRRHGQMADEKFADINGIALAYDSYFAGHPASTAAKQQQLFFLNFAQFFCQDEQQLEEDVEDSNQHGDSRQRVNDAVASSESFALAFSCDRQKEMKRRRICQLY</sequence>
<dbReference type="Proteomes" id="UP000001070">
    <property type="component" value="Unassembled WGS sequence"/>
</dbReference>
<keyword evidence="6" id="KW-0378">Hydrolase</keyword>
<dbReference type="Gene3D" id="3.40.390.10">
    <property type="entry name" value="Collagenase (Catalytic Domain)"/>
    <property type="match status" value="2"/>
</dbReference>
<evidence type="ECO:0000256" key="8">
    <source>
        <dbReference type="ARBA" id="ARBA00023049"/>
    </source>
</evidence>
<dbReference type="InParanoid" id="B4JN64"/>
<dbReference type="InterPro" id="IPR018497">
    <property type="entry name" value="Peptidase_M13_C"/>
</dbReference>
<gene>
    <name evidence="12" type="primary">Dgri\GH24757</name>
    <name evidence="12" type="ORF">Dgri_GH24757</name>
</gene>
<dbReference type="AlphaFoldDB" id="B4JN64"/>
<comment type="subcellular location">
    <subcellularLocation>
        <location evidence="2">Cell membrane</location>
        <topology evidence="2">Single-pass type II membrane protein</topology>
    </subcellularLocation>
</comment>
<comment type="similarity">
    <text evidence="3">Belongs to the peptidase M13 family.</text>
</comment>
<evidence type="ECO:0000313" key="13">
    <source>
        <dbReference type="Proteomes" id="UP000001070"/>
    </source>
</evidence>
<keyword evidence="4" id="KW-0645">Protease</keyword>
<dbReference type="OrthoDB" id="7870337at2759"/>
<dbReference type="PROSITE" id="PS51885">
    <property type="entry name" value="NEPRILYSIN"/>
    <property type="match status" value="1"/>
</dbReference>
<dbReference type="EMBL" id="CH916371">
    <property type="protein sequence ID" value="EDV92157.1"/>
    <property type="molecule type" value="Genomic_DNA"/>
</dbReference>
<dbReference type="InterPro" id="IPR024079">
    <property type="entry name" value="MetalloPept_cat_dom_sf"/>
</dbReference>
<evidence type="ECO:0000259" key="10">
    <source>
        <dbReference type="Pfam" id="PF01431"/>
    </source>
</evidence>
<keyword evidence="8" id="KW-0482">Metalloprotease</keyword>
<dbReference type="InterPro" id="IPR042089">
    <property type="entry name" value="Peptidase_M13_dom_2"/>
</dbReference>
<evidence type="ECO:0000256" key="2">
    <source>
        <dbReference type="ARBA" id="ARBA00004401"/>
    </source>
</evidence>
<keyword evidence="9" id="KW-0732">Signal</keyword>
<dbReference type="SUPFAM" id="SSF55486">
    <property type="entry name" value="Metalloproteases ('zincins'), catalytic domain"/>
    <property type="match status" value="1"/>
</dbReference>
<proteinExistence type="inferred from homology"/>
<dbReference type="GO" id="GO:0046872">
    <property type="term" value="F:metal ion binding"/>
    <property type="evidence" value="ECO:0007669"/>
    <property type="project" value="UniProtKB-KW"/>
</dbReference>
<reference evidence="12 13" key="1">
    <citation type="journal article" date="2007" name="Nature">
        <title>Evolution of genes and genomes on the Drosophila phylogeny.</title>
        <authorList>
            <consortium name="Drosophila 12 Genomes Consortium"/>
            <person name="Clark A.G."/>
            <person name="Eisen M.B."/>
            <person name="Smith D.R."/>
            <person name="Bergman C.M."/>
            <person name="Oliver B."/>
            <person name="Markow T.A."/>
            <person name="Kaufman T.C."/>
            <person name="Kellis M."/>
            <person name="Gelbart W."/>
            <person name="Iyer V.N."/>
            <person name="Pollard D.A."/>
            <person name="Sackton T.B."/>
            <person name="Larracuente A.M."/>
            <person name="Singh N.D."/>
            <person name="Abad J.P."/>
            <person name="Abt D.N."/>
            <person name="Adryan B."/>
            <person name="Aguade M."/>
            <person name="Akashi H."/>
            <person name="Anderson W.W."/>
            <person name="Aquadro C.F."/>
            <person name="Ardell D.H."/>
            <person name="Arguello R."/>
            <person name="Artieri C.G."/>
            <person name="Barbash D.A."/>
            <person name="Barker D."/>
            <person name="Barsanti P."/>
            <person name="Batterham P."/>
            <person name="Batzoglou S."/>
            <person name="Begun D."/>
            <person name="Bhutkar A."/>
            <person name="Blanco E."/>
            <person name="Bosak S.A."/>
            <person name="Bradley R.K."/>
            <person name="Brand A.D."/>
            <person name="Brent M.R."/>
            <person name="Brooks A.N."/>
            <person name="Brown R.H."/>
            <person name="Butlin R.K."/>
            <person name="Caggese C."/>
            <person name="Calvi B.R."/>
            <person name="Bernardo de Carvalho A."/>
            <person name="Caspi A."/>
            <person name="Castrezana S."/>
            <person name="Celniker S.E."/>
            <person name="Chang J.L."/>
            <person name="Chapple C."/>
            <person name="Chatterji S."/>
            <person name="Chinwalla A."/>
            <person name="Civetta A."/>
            <person name="Clifton S.W."/>
            <person name="Comeron J.M."/>
            <person name="Costello J.C."/>
            <person name="Coyne J.A."/>
            <person name="Daub J."/>
            <person name="David R.G."/>
            <person name="Delcher A.L."/>
            <person name="Delehaunty K."/>
            <person name="Do C.B."/>
            <person name="Ebling H."/>
            <person name="Edwards K."/>
            <person name="Eickbush T."/>
            <person name="Evans J.D."/>
            <person name="Filipski A."/>
            <person name="Findeiss S."/>
            <person name="Freyhult E."/>
            <person name="Fulton L."/>
            <person name="Fulton R."/>
            <person name="Garcia A.C."/>
            <person name="Gardiner A."/>
            <person name="Garfield D.A."/>
            <person name="Garvin B.E."/>
            <person name="Gibson G."/>
            <person name="Gilbert D."/>
            <person name="Gnerre S."/>
            <person name="Godfrey J."/>
            <person name="Good R."/>
            <person name="Gotea V."/>
            <person name="Gravely B."/>
            <person name="Greenberg A.J."/>
            <person name="Griffiths-Jones S."/>
            <person name="Gross S."/>
            <person name="Guigo R."/>
            <person name="Gustafson E.A."/>
            <person name="Haerty W."/>
            <person name="Hahn M.W."/>
            <person name="Halligan D.L."/>
            <person name="Halpern A.L."/>
            <person name="Halter G.M."/>
            <person name="Han M.V."/>
            <person name="Heger A."/>
            <person name="Hillier L."/>
            <person name="Hinrichs A.S."/>
            <person name="Holmes I."/>
            <person name="Hoskins R.A."/>
            <person name="Hubisz M.J."/>
            <person name="Hultmark D."/>
            <person name="Huntley M.A."/>
            <person name="Jaffe D.B."/>
            <person name="Jagadeeshan S."/>
            <person name="Jeck W.R."/>
            <person name="Johnson J."/>
            <person name="Jones C.D."/>
            <person name="Jordan W.C."/>
            <person name="Karpen G.H."/>
            <person name="Kataoka E."/>
            <person name="Keightley P.D."/>
            <person name="Kheradpour P."/>
            <person name="Kirkness E.F."/>
            <person name="Koerich L.B."/>
            <person name="Kristiansen K."/>
            <person name="Kudrna D."/>
            <person name="Kulathinal R.J."/>
            <person name="Kumar S."/>
            <person name="Kwok R."/>
            <person name="Lander E."/>
            <person name="Langley C.H."/>
            <person name="Lapoint R."/>
            <person name="Lazzaro B.P."/>
            <person name="Lee S.J."/>
            <person name="Levesque L."/>
            <person name="Li R."/>
            <person name="Lin C.F."/>
            <person name="Lin M.F."/>
            <person name="Lindblad-Toh K."/>
            <person name="Llopart A."/>
            <person name="Long M."/>
            <person name="Low L."/>
            <person name="Lozovsky E."/>
            <person name="Lu J."/>
            <person name="Luo M."/>
            <person name="Machado C.A."/>
            <person name="Makalowski W."/>
            <person name="Marzo M."/>
            <person name="Matsuda M."/>
            <person name="Matzkin L."/>
            <person name="McAllister B."/>
            <person name="McBride C.S."/>
            <person name="McKernan B."/>
            <person name="McKernan K."/>
            <person name="Mendez-Lago M."/>
            <person name="Minx P."/>
            <person name="Mollenhauer M.U."/>
            <person name="Montooth K."/>
            <person name="Mount S.M."/>
            <person name="Mu X."/>
            <person name="Myers E."/>
            <person name="Negre B."/>
            <person name="Newfeld S."/>
            <person name="Nielsen R."/>
            <person name="Noor M.A."/>
            <person name="O'Grady P."/>
            <person name="Pachter L."/>
            <person name="Papaceit M."/>
            <person name="Parisi M.J."/>
            <person name="Parisi M."/>
            <person name="Parts L."/>
            <person name="Pedersen J.S."/>
            <person name="Pesole G."/>
            <person name="Phillippy A.M."/>
            <person name="Ponting C.P."/>
            <person name="Pop M."/>
            <person name="Porcelli D."/>
            <person name="Powell J.R."/>
            <person name="Prohaska S."/>
            <person name="Pruitt K."/>
            <person name="Puig M."/>
            <person name="Quesneville H."/>
            <person name="Ram K.R."/>
            <person name="Rand D."/>
            <person name="Rasmussen M.D."/>
            <person name="Reed L.K."/>
            <person name="Reenan R."/>
            <person name="Reily A."/>
            <person name="Remington K.A."/>
            <person name="Rieger T.T."/>
            <person name="Ritchie M.G."/>
            <person name="Robin C."/>
            <person name="Rogers Y.H."/>
            <person name="Rohde C."/>
            <person name="Rozas J."/>
            <person name="Rubenfield M.J."/>
            <person name="Ruiz A."/>
            <person name="Russo S."/>
            <person name="Salzberg S.L."/>
            <person name="Sanchez-Gracia A."/>
            <person name="Saranga D.J."/>
            <person name="Sato H."/>
            <person name="Schaeffer S.W."/>
            <person name="Schatz M.C."/>
            <person name="Schlenke T."/>
            <person name="Schwartz R."/>
            <person name="Segarra C."/>
            <person name="Singh R.S."/>
            <person name="Sirot L."/>
            <person name="Sirota M."/>
            <person name="Sisneros N.B."/>
            <person name="Smith C.D."/>
            <person name="Smith T.F."/>
            <person name="Spieth J."/>
            <person name="Stage D.E."/>
            <person name="Stark A."/>
            <person name="Stephan W."/>
            <person name="Strausberg R.L."/>
            <person name="Strempel S."/>
            <person name="Sturgill D."/>
            <person name="Sutton G."/>
            <person name="Sutton G.G."/>
            <person name="Tao W."/>
            <person name="Teichmann S."/>
            <person name="Tobari Y.N."/>
            <person name="Tomimura Y."/>
            <person name="Tsolas J.M."/>
            <person name="Valente V.L."/>
            <person name="Venter E."/>
            <person name="Venter J.C."/>
            <person name="Vicario S."/>
            <person name="Vieira F.G."/>
            <person name="Vilella A.J."/>
            <person name="Villasante A."/>
            <person name="Walenz B."/>
            <person name="Wang J."/>
            <person name="Wasserman M."/>
            <person name="Watts T."/>
            <person name="Wilson D."/>
            <person name="Wilson R.K."/>
            <person name="Wing R.A."/>
            <person name="Wolfner M.F."/>
            <person name="Wong A."/>
            <person name="Wong G.K."/>
            <person name="Wu C.I."/>
            <person name="Wu G."/>
            <person name="Yamamoto D."/>
            <person name="Yang H.P."/>
            <person name="Yang S.P."/>
            <person name="Yorke J.A."/>
            <person name="Yoshida K."/>
            <person name="Zdobnov E."/>
            <person name="Zhang P."/>
            <person name="Zhang Y."/>
            <person name="Zimin A.V."/>
            <person name="Baldwin J."/>
            <person name="Abdouelleil A."/>
            <person name="Abdulkadir J."/>
            <person name="Abebe A."/>
            <person name="Abera B."/>
            <person name="Abreu J."/>
            <person name="Acer S.C."/>
            <person name="Aftuck L."/>
            <person name="Alexander A."/>
            <person name="An P."/>
            <person name="Anderson E."/>
            <person name="Anderson S."/>
            <person name="Arachi H."/>
            <person name="Azer M."/>
            <person name="Bachantsang P."/>
            <person name="Barry A."/>
            <person name="Bayul T."/>
            <person name="Berlin A."/>
            <person name="Bessette D."/>
            <person name="Bloom T."/>
            <person name="Blye J."/>
            <person name="Boguslavskiy L."/>
            <person name="Bonnet C."/>
            <person name="Boukhgalter B."/>
            <person name="Bourzgui I."/>
            <person name="Brown A."/>
            <person name="Cahill P."/>
            <person name="Channer S."/>
            <person name="Cheshatsang Y."/>
            <person name="Chuda L."/>
            <person name="Citroen M."/>
            <person name="Collymore A."/>
            <person name="Cooke P."/>
            <person name="Costello M."/>
            <person name="D'Aco K."/>
            <person name="Daza R."/>
            <person name="De Haan G."/>
            <person name="DeGray S."/>
            <person name="DeMaso C."/>
            <person name="Dhargay N."/>
            <person name="Dooley K."/>
            <person name="Dooley E."/>
            <person name="Doricent M."/>
            <person name="Dorje P."/>
            <person name="Dorjee K."/>
            <person name="Dupes A."/>
            <person name="Elong R."/>
            <person name="Falk J."/>
            <person name="Farina A."/>
            <person name="Faro S."/>
            <person name="Ferguson D."/>
            <person name="Fisher S."/>
            <person name="Foley C.D."/>
            <person name="Franke A."/>
            <person name="Friedrich D."/>
            <person name="Gadbois L."/>
            <person name="Gearin G."/>
            <person name="Gearin C.R."/>
            <person name="Giannoukos G."/>
            <person name="Goode T."/>
            <person name="Graham J."/>
            <person name="Grandbois E."/>
            <person name="Grewal S."/>
            <person name="Gyaltsen K."/>
            <person name="Hafez N."/>
            <person name="Hagos B."/>
            <person name="Hall J."/>
            <person name="Henson C."/>
            <person name="Hollinger A."/>
            <person name="Honan T."/>
            <person name="Huard M.D."/>
            <person name="Hughes L."/>
            <person name="Hurhula B."/>
            <person name="Husby M.E."/>
            <person name="Kamat A."/>
            <person name="Kanga B."/>
            <person name="Kashin S."/>
            <person name="Khazanovich D."/>
            <person name="Kisner P."/>
            <person name="Lance K."/>
            <person name="Lara M."/>
            <person name="Lee W."/>
            <person name="Lennon N."/>
            <person name="Letendre F."/>
            <person name="LeVine R."/>
            <person name="Lipovsky A."/>
            <person name="Liu X."/>
            <person name="Liu J."/>
            <person name="Liu S."/>
            <person name="Lokyitsang T."/>
            <person name="Lokyitsang Y."/>
            <person name="Lubonja R."/>
            <person name="Lui A."/>
            <person name="MacDonald P."/>
            <person name="Magnisalis V."/>
            <person name="Maru K."/>
            <person name="Matthews C."/>
            <person name="McCusker W."/>
            <person name="McDonough S."/>
            <person name="Mehta T."/>
            <person name="Meldrim J."/>
            <person name="Meneus L."/>
            <person name="Mihai O."/>
            <person name="Mihalev A."/>
            <person name="Mihova T."/>
            <person name="Mittelman R."/>
            <person name="Mlenga V."/>
            <person name="Montmayeur A."/>
            <person name="Mulrain L."/>
            <person name="Navidi A."/>
            <person name="Naylor J."/>
            <person name="Negash T."/>
            <person name="Nguyen T."/>
            <person name="Nguyen N."/>
            <person name="Nicol R."/>
            <person name="Norbu C."/>
            <person name="Norbu N."/>
            <person name="Novod N."/>
            <person name="O'Neill B."/>
            <person name="Osman S."/>
            <person name="Markiewicz E."/>
            <person name="Oyono O.L."/>
            <person name="Patti C."/>
            <person name="Phunkhang P."/>
            <person name="Pierre F."/>
            <person name="Priest M."/>
            <person name="Raghuraman S."/>
            <person name="Rege F."/>
            <person name="Reyes R."/>
            <person name="Rise C."/>
            <person name="Rogov P."/>
            <person name="Ross K."/>
            <person name="Ryan E."/>
            <person name="Settipalli S."/>
            <person name="Shea T."/>
            <person name="Sherpa N."/>
            <person name="Shi L."/>
            <person name="Shih D."/>
            <person name="Sparrow T."/>
            <person name="Spaulding J."/>
            <person name="Stalker J."/>
            <person name="Stange-Thomann N."/>
            <person name="Stavropoulos S."/>
            <person name="Stone C."/>
            <person name="Strader C."/>
            <person name="Tesfaye S."/>
            <person name="Thomson T."/>
            <person name="Thoulutsang Y."/>
            <person name="Thoulutsang D."/>
            <person name="Topham K."/>
            <person name="Topping I."/>
            <person name="Tsamla T."/>
            <person name="Vassiliev H."/>
            <person name="Vo A."/>
            <person name="Wangchuk T."/>
            <person name="Wangdi T."/>
            <person name="Weiand M."/>
            <person name="Wilkinson J."/>
            <person name="Wilson A."/>
            <person name="Yadav S."/>
            <person name="Young G."/>
            <person name="Yu Q."/>
            <person name="Zembek L."/>
            <person name="Zhong D."/>
            <person name="Zimmer A."/>
            <person name="Zwirko Z."/>
            <person name="Jaffe D.B."/>
            <person name="Alvarez P."/>
            <person name="Brockman W."/>
            <person name="Butler J."/>
            <person name="Chin C."/>
            <person name="Gnerre S."/>
            <person name="Grabherr M."/>
            <person name="Kleber M."/>
            <person name="Mauceli E."/>
            <person name="MacCallum I."/>
        </authorList>
    </citation>
    <scope>NUCLEOTIDE SEQUENCE [LARGE SCALE GENOMIC DNA]</scope>
    <source>
        <strain evidence="13">Tucson 15287-2541.00</strain>
    </source>
</reference>
<dbReference type="SMR" id="B4JN64"/>
<keyword evidence="13" id="KW-1185">Reference proteome</keyword>
<feature type="chain" id="PRO_5002809601" evidence="9">
    <location>
        <begin position="19"/>
        <end position="637"/>
    </location>
</feature>
<evidence type="ECO:0000256" key="5">
    <source>
        <dbReference type="ARBA" id="ARBA00022723"/>
    </source>
</evidence>
<dbReference type="PhylomeDB" id="B4JN64"/>
<dbReference type="HOGENOM" id="CLU_006187_9_1_1"/>
<dbReference type="PANTHER" id="PTHR11733:SF167">
    <property type="entry name" value="FI17812P1-RELATED"/>
    <property type="match status" value="1"/>
</dbReference>
<dbReference type="Pfam" id="PF01431">
    <property type="entry name" value="Peptidase_M13"/>
    <property type="match status" value="1"/>
</dbReference>
<accession>B4JN64</accession>
<dbReference type="Gene3D" id="1.10.1380.10">
    <property type="entry name" value="Neutral endopeptidase , domain2"/>
    <property type="match status" value="2"/>
</dbReference>
<dbReference type="GO" id="GO:0016485">
    <property type="term" value="P:protein processing"/>
    <property type="evidence" value="ECO:0007669"/>
    <property type="project" value="TreeGrafter"/>
</dbReference>
<evidence type="ECO:0000256" key="7">
    <source>
        <dbReference type="ARBA" id="ARBA00022833"/>
    </source>
</evidence>
<feature type="domain" description="Peptidase M13 C-terminal" evidence="10">
    <location>
        <begin position="453"/>
        <end position="635"/>
    </location>
</feature>
<comment type="cofactor">
    <cofactor evidence="1">
        <name>Zn(2+)</name>
        <dbReference type="ChEBI" id="CHEBI:29105"/>
    </cofactor>
</comment>
<dbReference type="InterPro" id="IPR008753">
    <property type="entry name" value="Peptidase_M13_N"/>
</dbReference>
<dbReference type="PANTHER" id="PTHR11733">
    <property type="entry name" value="ZINC METALLOPROTEASE FAMILY M13 NEPRILYSIN-RELATED"/>
    <property type="match status" value="1"/>
</dbReference>
<protein>
    <submittedName>
        <fullName evidence="12">GH24757</fullName>
    </submittedName>
</protein>